<dbReference type="GO" id="GO:0005840">
    <property type="term" value="C:ribosome"/>
    <property type="evidence" value="ECO:0007669"/>
    <property type="project" value="UniProtKB-KW"/>
</dbReference>
<dbReference type="AlphaFoldDB" id="A0AAP0QTW4"/>
<dbReference type="InterPro" id="IPR000509">
    <property type="entry name" value="Ribosomal_eL36"/>
</dbReference>
<reference evidence="5 6" key="1">
    <citation type="submission" date="2024-05" db="EMBL/GenBank/DDBJ databases">
        <title>Haplotype-resolved chromosome-level genome assembly of Huyou (Citrus changshanensis).</title>
        <authorList>
            <person name="Miao C."/>
            <person name="Chen W."/>
            <person name="Wu Y."/>
            <person name="Wang L."/>
            <person name="Zhao S."/>
            <person name="Grierson D."/>
            <person name="Xu C."/>
            <person name="Chen K."/>
        </authorList>
    </citation>
    <scope>NUCLEOTIDE SEQUENCE [LARGE SCALE GENOMIC DNA]</scope>
    <source>
        <strain evidence="5">01-14</strain>
        <tissue evidence="5">Leaf</tissue>
    </source>
</reference>
<sequence>MTLNDDLFFSPKVLNSLLNLKDDGYLDVSSTCGTDGNPFSLDQAHQVSNIVALSDNLEELLDFILPDNEVNLQIEEINDKYNLKMSDTTFAKNCHHAQQITKGKTSKRVHFERNVIREVAGFTPYEKTITELLKVDEDKRALKAAKRKLSTDKGTKMKCEEMSNASAR</sequence>
<evidence type="ECO:0000256" key="1">
    <source>
        <dbReference type="ARBA" id="ARBA00006509"/>
    </source>
</evidence>
<keyword evidence="6" id="KW-1185">Reference proteome</keyword>
<comment type="similarity">
    <text evidence="1">Belongs to the eukaryotic ribosomal protein eL36 family.</text>
</comment>
<dbReference type="Pfam" id="PF01158">
    <property type="entry name" value="Ribosomal_L36e"/>
    <property type="match status" value="1"/>
</dbReference>
<accession>A0AAP0QTW4</accession>
<organism evidence="5 6">
    <name type="scientific">Citrus x changshan-huyou</name>
    <dbReference type="NCBI Taxonomy" id="2935761"/>
    <lineage>
        <taxon>Eukaryota</taxon>
        <taxon>Viridiplantae</taxon>
        <taxon>Streptophyta</taxon>
        <taxon>Embryophyta</taxon>
        <taxon>Tracheophyta</taxon>
        <taxon>Spermatophyta</taxon>
        <taxon>Magnoliopsida</taxon>
        <taxon>eudicotyledons</taxon>
        <taxon>Gunneridae</taxon>
        <taxon>Pentapetalae</taxon>
        <taxon>rosids</taxon>
        <taxon>malvids</taxon>
        <taxon>Sapindales</taxon>
        <taxon>Rutaceae</taxon>
        <taxon>Aurantioideae</taxon>
        <taxon>Citrus</taxon>
    </lineage>
</organism>
<evidence type="ECO:0000256" key="2">
    <source>
        <dbReference type="ARBA" id="ARBA00022980"/>
    </source>
</evidence>
<name>A0AAP0QTW4_9ROSI</name>
<dbReference type="GO" id="GO:0003735">
    <property type="term" value="F:structural constituent of ribosome"/>
    <property type="evidence" value="ECO:0007669"/>
    <property type="project" value="InterPro"/>
</dbReference>
<keyword evidence="2" id="KW-0689">Ribosomal protein</keyword>
<dbReference type="InterPro" id="IPR038097">
    <property type="entry name" value="Ribosomal_eL36_sf"/>
</dbReference>
<dbReference type="Proteomes" id="UP001428341">
    <property type="component" value="Unassembled WGS sequence"/>
</dbReference>
<dbReference type="GO" id="GO:0006412">
    <property type="term" value="P:translation"/>
    <property type="evidence" value="ECO:0007669"/>
    <property type="project" value="InterPro"/>
</dbReference>
<keyword evidence="3" id="KW-0687">Ribonucleoprotein</keyword>
<evidence type="ECO:0000256" key="3">
    <source>
        <dbReference type="ARBA" id="ARBA00023274"/>
    </source>
</evidence>
<evidence type="ECO:0000256" key="4">
    <source>
        <dbReference type="SAM" id="MobiDB-lite"/>
    </source>
</evidence>
<dbReference type="EMBL" id="JBCGBO010000004">
    <property type="protein sequence ID" value="KAK9208138.1"/>
    <property type="molecule type" value="Genomic_DNA"/>
</dbReference>
<protein>
    <submittedName>
        <fullName evidence="5">Uncharacterized protein</fullName>
    </submittedName>
</protein>
<comment type="caution">
    <text evidence="5">The sequence shown here is derived from an EMBL/GenBank/DDBJ whole genome shotgun (WGS) entry which is preliminary data.</text>
</comment>
<evidence type="ECO:0000313" key="5">
    <source>
        <dbReference type="EMBL" id="KAK9208138.1"/>
    </source>
</evidence>
<feature type="region of interest" description="Disordered" evidence="4">
    <location>
        <begin position="146"/>
        <end position="168"/>
    </location>
</feature>
<dbReference type="FunFam" id="1.10.10.1760:FF:000001">
    <property type="entry name" value="60S ribosomal protein L36"/>
    <property type="match status" value="1"/>
</dbReference>
<evidence type="ECO:0000313" key="6">
    <source>
        <dbReference type="Proteomes" id="UP001428341"/>
    </source>
</evidence>
<dbReference type="Gene3D" id="1.10.10.1760">
    <property type="entry name" value="60S ribosomal protein L36"/>
    <property type="match status" value="1"/>
</dbReference>
<gene>
    <name evidence="5" type="ORF">WN944_000492</name>
</gene>
<dbReference type="GO" id="GO:1990904">
    <property type="term" value="C:ribonucleoprotein complex"/>
    <property type="evidence" value="ECO:0007669"/>
    <property type="project" value="UniProtKB-KW"/>
</dbReference>
<dbReference type="PANTHER" id="PTHR10114">
    <property type="entry name" value="60S RIBOSOMAL PROTEIN L36"/>
    <property type="match status" value="1"/>
</dbReference>
<proteinExistence type="inferred from homology"/>
<feature type="compositionally biased region" description="Basic and acidic residues" evidence="4">
    <location>
        <begin position="149"/>
        <end position="161"/>
    </location>
</feature>